<organism evidence="12 13">
    <name type="scientific">Rhodoferax aquaticus</name>
    <dbReference type="NCBI Taxonomy" id="2527691"/>
    <lineage>
        <taxon>Bacteria</taxon>
        <taxon>Pseudomonadati</taxon>
        <taxon>Pseudomonadota</taxon>
        <taxon>Betaproteobacteria</taxon>
        <taxon>Burkholderiales</taxon>
        <taxon>Comamonadaceae</taxon>
        <taxon>Rhodoferax</taxon>
    </lineage>
</organism>
<dbReference type="InterPro" id="IPR045584">
    <property type="entry name" value="Pilin-like"/>
</dbReference>
<dbReference type="InterPro" id="IPR022346">
    <property type="entry name" value="T2SS_GspH"/>
</dbReference>
<dbReference type="RefSeq" id="WP_142810972.1">
    <property type="nucleotide sequence ID" value="NZ_CP036282.1"/>
</dbReference>
<keyword evidence="5" id="KW-0997">Cell inner membrane</keyword>
<dbReference type="Pfam" id="PF07963">
    <property type="entry name" value="N_methyl"/>
    <property type="match status" value="1"/>
</dbReference>
<evidence type="ECO:0000256" key="10">
    <source>
        <dbReference type="ARBA" id="ARBA00030775"/>
    </source>
</evidence>
<evidence type="ECO:0000313" key="12">
    <source>
        <dbReference type="EMBL" id="QDL54238.1"/>
    </source>
</evidence>
<keyword evidence="3" id="KW-1003">Cell membrane</keyword>
<feature type="domain" description="General secretion pathway GspH" evidence="11">
    <location>
        <begin position="48"/>
        <end position="179"/>
    </location>
</feature>
<dbReference type="Gene3D" id="3.55.40.10">
    <property type="entry name" value="minor pseudopilin epsh domain"/>
    <property type="match status" value="1"/>
</dbReference>
<dbReference type="SUPFAM" id="SSF54523">
    <property type="entry name" value="Pili subunits"/>
    <property type="match status" value="1"/>
</dbReference>
<evidence type="ECO:0000259" key="11">
    <source>
        <dbReference type="Pfam" id="PF12019"/>
    </source>
</evidence>
<sequence>MSKERPRTSQAGITLLELMVALTVLSILLTIAVPSFRSAAASSAVRSATSDLVTSLAQTRSTAAKTGRRATMCVSSNGIQCTTAGTWEQGWIVFSDPNHSGVTANIDAGDTINFLFPPIQNQIVIIGANGLTRYISYGPDGQAKTNTGAALMGKIRVCSKSTAIENNSRARDLTINFAGRVTVNTPVVDATCPAPT</sequence>
<dbReference type="Pfam" id="PF12019">
    <property type="entry name" value="GspH"/>
    <property type="match status" value="1"/>
</dbReference>
<comment type="subcellular location">
    <subcellularLocation>
        <location evidence="1">Cell inner membrane</location>
        <topology evidence="1">Single-pass membrane protein</topology>
    </subcellularLocation>
</comment>
<keyword evidence="4" id="KW-0488">Methylation</keyword>
<evidence type="ECO:0000256" key="9">
    <source>
        <dbReference type="ARBA" id="ARBA00025772"/>
    </source>
</evidence>
<evidence type="ECO:0000256" key="8">
    <source>
        <dbReference type="ARBA" id="ARBA00023136"/>
    </source>
</evidence>
<proteinExistence type="inferred from homology"/>
<accession>A0A515ENM9</accession>
<evidence type="ECO:0000256" key="7">
    <source>
        <dbReference type="ARBA" id="ARBA00022989"/>
    </source>
</evidence>
<dbReference type="GO" id="GO:0015628">
    <property type="term" value="P:protein secretion by the type II secretion system"/>
    <property type="evidence" value="ECO:0007669"/>
    <property type="project" value="InterPro"/>
</dbReference>
<dbReference type="GO" id="GO:0015627">
    <property type="term" value="C:type II protein secretion system complex"/>
    <property type="evidence" value="ECO:0007669"/>
    <property type="project" value="InterPro"/>
</dbReference>
<dbReference type="PROSITE" id="PS00409">
    <property type="entry name" value="PROKAR_NTER_METHYL"/>
    <property type="match status" value="1"/>
</dbReference>
<dbReference type="NCBIfam" id="TIGR02532">
    <property type="entry name" value="IV_pilin_GFxxxE"/>
    <property type="match status" value="1"/>
</dbReference>
<keyword evidence="6" id="KW-0812">Transmembrane</keyword>
<protein>
    <recommendedName>
        <fullName evidence="2">Type II secretion system protein H</fullName>
    </recommendedName>
    <alternativeName>
        <fullName evidence="10">General secretion pathway protein H</fullName>
    </alternativeName>
</protein>
<dbReference type="AlphaFoldDB" id="A0A515ENM9"/>
<gene>
    <name evidence="12" type="ORF">EXZ61_08690</name>
</gene>
<dbReference type="InterPro" id="IPR012902">
    <property type="entry name" value="N_methyl_site"/>
</dbReference>
<dbReference type="GO" id="GO:0005886">
    <property type="term" value="C:plasma membrane"/>
    <property type="evidence" value="ECO:0007669"/>
    <property type="project" value="UniProtKB-SubCell"/>
</dbReference>
<dbReference type="KEGG" id="rhg:EXZ61_08690"/>
<comment type="similarity">
    <text evidence="9">Belongs to the GSP H family.</text>
</comment>
<evidence type="ECO:0000256" key="5">
    <source>
        <dbReference type="ARBA" id="ARBA00022519"/>
    </source>
</evidence>
<keyword evidence="7" id="KW-1133">Transmembrane helix</keyword>
<reference evidence="13" key="1">
    <citation type="submission" date="2019-02" db="EMBL/GenBank/DDBJ databases">
        <title>Complete genome sequence of Rhodoferax sp. Gr-4.</title>
        <authorList>
            <person name="Jin L."/>
        </authorList>
    </citation>
    <scope>NUCLEOTIDE SEQUENCE [LARGE SCALE GENOMIC DNA]</scope>
    <source>
        <strain evidence="13">Gr-4</strain>
    </source>
</reference>
<reference evidence="13" key="2">
    <citation type="journal article" date="2020" name="Int. J. Syst. Evol. Microbiol.">
        <title>Genomic insights into a novel species Rhodoferax aquaticus sp. nov., isolated from freshwater.</title>
        <authorList>
            <person name="Li T."/>
            <person name="Zhuo Y."/>
            <person name="Jin C.Z."/>
            <person name="Wu X."/>
            <person name="Ko S.R."/>
            <person name="Jin F.J."/>
            <person name="Ahn C.Y."/>
            <person name="Oh H.M."/>
            <person name="Lee H.G."/>
            <person name="Jin L."/>
        </authorList>
    </citation>
    <scope>NUCLEOTIDE SEQUENCE [LARGE SCALE GENOMIC DNA]</scope>
    <source>
        <strain evidence="13">Gr-4</strain>
    </source>
</reference>
<evidence type="ECO:0000256" key="6">
    <source>
        <dbReference type="ARBA" id="ARBA00022692"/>
    </source>
</evidence>
<keyword evidence="8" id="KW-0472">Membrane</keyword>
<dbReference type="EMBL" id="CP036282">
    <property type="protein sequence ID" value="QDL54238.1"/>
    <property type="molecule type" value="Genomic_DNA"/>
</dbReference>
<evidence type="ECO:0000256" key="4">
    <source>
        <dbReference type="ARBA" id="ARBA00022481"/>
    </source>
</evidence>
<dbReference type="Proteomes" id="UP000317365">
    <property type="component" value="Chromosome"/>
</dbReference>
<evidence type="ECO:0000256" key="1">
    <source>
        <dbReference type="ARBA" id="ARBA00004377"/>
    </source>
</evidence>
<evidence type="ECO:0000256" key="3">
    <source>
        <dbReference type="ARBA" id="ARBA00022475"/>
    </source>
</evidence>
<evidence type="ECO:0000313" key="13">
    <source>
        <dbReference type="Proteomes" id="UP000317365"/>
    </source>
</evidence>
<name>A0A515ENM9_9BURK</name>
<evidence type="ECO:0000256" key="2">
    <source>
        <dbReference type="ARBA" id="ARBA00021549"/>
    </source>
</evidence>
<keyword evidence="13" id="KW-1185">Reference proteome</keyword>